<feature type="transmembrane region" description="Helical" evidence="2">
    <location>
        <begin position="190"/>
        <end position="213"/>
    </location>
</feature>
<evidence type="ECO:0000259" key="3">
    <source>
        <dbReference type="Pfam" id="PF00174"/>
    </source>
</evidence>
<dbReference type="STRING" id="648782.SAMN04488554_0111"/>
<dbReference type="Gene3D" id="2.60.40.650">
    <property type="match status" value="1"/>
</dbReference>
<evidence type="ECO:0000313" key="4">
    <source>
        <dbReference type="EMBL" id="SED54141.1"/>
    </source>
</evidence>
<dbReference type="OrthoDB" id="9795587at2"/>
<protein>
    <submittedName>
        <fullName evidence="4">DMSO/TMAO reductase YedYZ, molybdopterin-dependent catalytic subunit</fullName>
    </submittedName>
</protein>
<evidence type="ECO:0000256" key="2">
    <source>
        <dbReference type="SAM" id="Phobius"/>
    </source>
</evidence>
<gene>
    <name evidence="4" type="ORF">SAMN04488554_0111</name>
</gene>
<feature type="region of interest" description="Disordered" evidence="1">
    <location>
        <begin position="159"/>
        <end position="179"/>
    </location>
</feature>
<dbReference type="SUPFAM" id="SSF81296">
    <property type="entry name" value="E set domains"/>
    <property type="match status" value="1"/>
</dbReference>
<feature type="transmembrane region" description="Helical" evidence="2">
    <location>
        <begin position="104"/>
        <end position="122"/>
    </location>
</feature>
<proteinExistence type="predicted"/>
<keyword evidence="5" id="KW-1185">Reference proteome</keyword>
<dbReference type="Proteomes" id="UP000199220">
    <property type="component" value="Unassembled WGS sequence"/>
</dbReference>
<sequence>MPGTRGRRAAAPSRLPRARHALTGVVSAAAGIGVAHTVAALTVPAASPLLAVGSVAIDAAPTPVKEFAVRTFGNADKPVLLAGMAVVLILLTATLGLLASRRPWVGVTGMLALGAVAAAAALTRTPGVLAAVPGAVAGAVAAAGMLWVLAGLRGRTGGGADADSDGSPVSESPLDGPHVRTGRFVPSRRGVLIGGPTLLAAAGVGGGALLTGLRSGDAALGRDLVLPEAADPAAALPGGVQLEVPGMTPFRTASDDFYRVDIALSTPRIDVDTWSLPIGGLVDRPVTLLYQDILDMPLTERWITLTCVSNPVGGPYVSTGRWLGVPLVDLLEQVGVQPEADQIFTESADGLTMSIPLAAATDGRDAMLVVGLNGEQLPVERGFPARLIVPGLFGFVSAAKWLTDLRLSTYAADQAYWTERGWATDAPVLTQARIDVPGSLERVPAGQVTMAGVAWAQQRGVDMVEVRVDGGPWQAAELAADGGADLWRQWQFTWESTGTGRHDVQVRATDSTGATQPEERTDPVPDGARGWHSIAFMVED</sequence>
<dbReference type="GO" id="GO:0006790">
    <property type="term" value="P:sulfur compound metabolic process"/>
    <property type="evidence" value="ECO:0007669"/>
    <property type="project" value="TreeGrafter"/>
</dbReference>
<evidence type="ECO:0000256" key="1">
    <source>
        <dbReference type="SAM" id="MobiDB-lite"/>
    </source>
</evidence>
<feature type="domain" description="Oxidoreductase molybdopterin-binding" evidence="3">
    <location>
        <begin position="264"/>
        <end position="414"/>
    </location>
</feature>
<dbReference type="SUPFAM" id="SSF56524">
    <property type="entry name" value="Oxidoreductase molybdopterin-binding domain"/>
    <property type="match status" value="1"/>
</dbReference>
<name>A0A1H5BIW6_9MICO</name>
<dbReference type="InterPro" id="IPR036374">
    <property type="entry name" value="OxRdtase_Mopterin-bd_sf"/>
</dbReference>
<organism evidence="4 5">
    <name type="scientific">Ruania alba</name>
    <dbReference type="NCBI Taxonomy" id="648782"/>
    <lineage>
        <taxon>Bacteria</taxon>
        <taxon>Bacillati</taxon>
        <taxon>Actinomycetota</taxon>
        <taxon>Actinomycetes</taxon>
        <taxon>Micrococcales</taxon>
        <taxon>Ruaniaceae</taxon>
        <taxon>Ruania</taxon>
    </lineage>
</organism>
<dbReference type="AlphaFoldDB" id="A0A1H5BIW6"/>
<dbReference type="PANTHER" id="PTHR19372">
    <property type="entry name" value="SULFITE REDUCTASE"/>
    <property type="match status" value="1"/>
</dbReference>
<keyword evidence="2" id="KW-0472">Membrane</keyword>
<dbReference type="GO" id="GO:0008482">
    <property type="term" value="F:sulfite oxidase activity"/>
    <property type="evidence" value="ECO:0007669"/>
    <property type="project" value="TreeGrafter"/>
</dbReference>
<dbReference type="GO" id="GO:0020037">
    <property type="term" value="F:heme binding"/>
    <property type="evidence" value="ECO:0007669"/>
    <property type="project" value="TreeGrafter"/>
</dbReference>
<feature type="region of interest" description="Disordered" evidence="1">
    <location>
        <begin position="507"/>
        <end position="530"/>
    </location>
</feature>
<feature type="transmembrane region" description="Helical" evidence="2">
    <location>
        <begin position="21"/>
        <end position="43"/>
    </location>
</feature>
<dbReference type="GO" id="GO:0043546">
    <property type="term" value="F:molybdopterin cofactor binding"/>
    <property type="evidence" value="ECO:0007669"/>
    <property type="project" value="TreeGrafter"/>
</dbReference>
<evidence type="ECO:0000313" key="5">
    <source>
        <dbReference type="Proteomes" id="UP000199220"/>
    </source>
</evidence>
<feature type="transmembrane region" description="Helical" evidence="2">
    <location>
        <begin position="128"/>
        <end position="149"/>
    </location>
</feature>
<dbReference type="EMBL" id="FNTX01000001">
    <property type="protein sequence ID" value="SED54141.1"/>
    <property type="molecule type" value="Genomic_DNA"/>
</dbReference>
<dbReference type="InterPro" id="IPR000572">
    <property type="entry name" value="OxRdtase_Mopterin-bd_dom"/>
</dbReference>
<dbReference type="PANTHER" id="PTHR19372:SF7">
    <property type="entry name" value="SULFITE OXIDASE, MITOCHONDRIAL"/>
    <property type="match status" value="1"/>
</dbReference>
<dbReference type="Pfam" id="PF00174">
    <property type="entry name" value="Oxidored_molyb"/>
    <property type="match status" value="1"/>
</dbReference>
<dbReference type="RefSeq" id="WP_089771216.1">
    <property type="nucleotide sequence ID" value="NZ_FNTX01000001.1"/>
</dbReference>
<keyword evidence="2" id="KW-0812">Transmembrane</keyword>
<dbReference type="InterPro" id="IPR014756">
    <property type="entry name" value="Ig_E-set"/>
</dbReference>
<accession>A0A1H5BIW6</accession>
<reference evidence="5" key="1">
    <citation type="submission" date="2016-10" db="EMBL/GenBank/DDBJ databases">
        <authorList>
            <person name="Varghese N."/>
            <person name="Submissions S."/>
        </authorList>
    </citation>
    <scope>NUCLEOTIDE SEQUENCE [LARGE SCALE GENOMIC DNA]</scope>
    <source>
        <strain evidence="5">DSM 21368</strain>
    </source>
</reference>
<feature type="transmembrane region" description="Helical" evidence="2">
    <location>
        <begin position="79"/>
        <end position="99"/>
    </location>
</feature>
<dbReference type="Gene3D" id="3.90.420.10">
    <property type="entry name" value="Oxidoreductase, molybdopterin-binding domain"/>
    <property type="match status" value="1"/>
</dbReference>
<keyword evidence="2" id="KW-1133">Transmembrane helix</keyword>